<evidence type="ECO:0000259" key="4">
    <source>
        <dbReference type="PROSITE" id="PS01180"/>
    </source>
</evidence>
<feature type="domain" description="CUB" evidence="4">
    <location>
        <begin position="1"/>
        <end position="74"/>
    </location>
</feature>
<feature type="disulfide bond" evidence="2">
    <location>
        <begin position="88"/>
        <end position="115"/>
    </location>
</feature>
<dbReference type="CDD" id="cd00041">
    <property type="entry name" value="CUB"/>
    <property type="match status" value="2"/>
</dbReference>
<dbReference type="VEuPathDB" id="VectorBase:HLOH_040086"/>
<sequence length="311" mass="35119">MCTDRLSDDITSYGFPTAYRGNMLCRVTITRPSNAFCAVEMHFREFDVEKSSRCDRDFLQIDRDRYCGTMLRGRHILPAGPSKESFRCDRQFDRKREFYLQSPNYPSHYLDNQLCQYTITKAGDDFCHLELVFASFDVESSPGCQYDYLEFGGQRHCGSLPADHAYVIPFPGSEMSLHFRSNVAGTRRGFSARARQIKCALGTSLPPSPPPQDSDAKSQGVVGSTTTTTPSRTSTPYGFESGGSSSSTTGEPYITRRSCDVYMEKMEFHLESANYPGDYEDGTDCVYTVRRAHGNICQMEITFLDFQLRPV</sequence>
<dbReference type="OrthoDB" id="6369184at2759"/>
<dbReference type="PROSITE" id="PS01180">
    <property type="entry name" value="CUB"/>
    <property type="match status" value="3"/>
</dbReference>
<dbReference type="GO" id="GO:0004252">
    <property type="term" value="F:serine-type endopeptidase activity"/>
    <property type="evidence" value="ECO:0007669"/>
    <property type="project" value="TreeGrafter"/>
</dbReference>
<dbReference type="SUPFAM" id="SSF49854">
    <property type="entry name" value="Spermadhesin, CUB domain"/>
    <property type="match status" value="3"/>
</dbReference>
<reference evidence="5 6" key="1">
    <citation type="journal article" date="2020" name="Cell">
        <title>Large-Scale Comparative Analyses of Tick Genomes Elucidate Their Genetic Diversity and Vector Capacities.</title>
        <authorList>
            <consortium name="Tick Genome and Microbiome Consortium (TIGMIC)"/>
            <person name="Jia N."/>
            <person name="Wang J."/>
            <person name="Shi W."/>
            <person name="Du L."/>
            <person name="Sun Y."/>
            <person name="Zhan W."/>
            <person name="Jiang J.F."/>
            <person name="Wang Q."/>
            <person name="Zhang B."/>
            <person name="Ji P."/>
            <person name="Bell-Sakyi L."/>
            <person name="Cui X.M."/>
            <person name="Yuan T.T."/>
            <person name="Jiang B.G."/>
            <person name="Yang W.F."/>
            <person name="Lam T.T."/>
            <person name="Chang Q.C."/>
            <person name="Ding S.J."/>
            <person name="Wang X.J."/>
            <person name="Zhu J.G."/>
            <person name="Ruan X.D."/>
            <person name="Zhao L."/>
            <person name="Wei J.T."/>
            <person name="Ye R.Z."/>
            <person name="Que T.C."/>
            <person name="Du C.H."/>
            <person name="Zhou Y.H."/>
            <person name="Cheng J.X."/>
            <person name="Dai P.F."/>
            <person name="Guo W.B."/>
            <person name="Han X.H."/>
            <person name="Huang E.J."/>
            <person name="Li L.F."/>
            <person name="Wei W."/>
            <person name="Gao Y.C."/>
            <person name="Liu J.Z."/>
            <person name="Shao H.Z."/>
            <person name="Wang X."/>
            <person name="Wang C.C."/>
            <person name="Yang T.C."/>
            <person name="Huo Q.B."/>
            <person name="Li W."/>
            <person name="Chen H.Y."/>
            <person name="Chen S.E."/>
            <person name="Zhou L.G."/>
            <person name="Ni X.B."/>
            <person name="Tian J.H."/>
            <person name="Sheng Y."/>
            <person name="Liu T."/>
            <person name="Pan Y.S."/>
            <person name="Xia L.Y."/>
            <person name="Li J."/>
            <person name="Zhao F."/>
            <person name="Cao W.C."/>
        </authorList>
    </citation>
    <scope>NUCLEOTIDE SEQUENCE [LARGE SCALE GENOMIC DNA]</scope>
    <source>
        <strain evidence="5">HaeL-2018</strain>
    </source>
</reference>
<evidence type="ECO:0000256" key="1">
    <source>
        <dbReference type="ARBA" id="ARBA00023157"/>
    </source>
</evidence>
<protein>
    <recommendedName>
        <fullName evidence="4">CUB domain-containing protein</fullName>
    </recommendedName>
</protein>
<proteinExistence type="predicted"/>
<feature type="region of interest" description="Disordered" evidence="3">
    <location>
        <begin position="201"/>
        <end position="252"/>
    </location>
</feature>
<dbReference type="AlphaFoldDB" id="A0A9J6FCC2"/>
<comment type="caution">
    <text evidence="5">The sequence shown here is derived from an EMBL/GenBank/DDBJ whole genome shotgun (WGS) entry which is preliminary data.</text>
</comment>
<dbReference type="Proteomes" id="UP000821853">
    <property type="component" value="Chromosome 1"/>
</dbReference>
<feature type="domain" description="CUB" evidence="4">
    <location>
        <begin position="88"/>
        <end position="197"/>
    </location>
</feature>
<dbReference type="InterPro" id="IPR035914">
    <property type="entry name" value="Sperma_CUB_dom_sf"/>
</dbReference>
<feature type="compositionally biased region" description="Low complexity" evidence="3">
    <location>
        <begin position="224"/>
        <end position="250"/>
    </location>
</feature>
<dbReference type="EMBL" id="JABSTR010000001">
    <property type="protein sequence ID" value="KAH9359953.1"/>
    <property type="molecule type" value="Genomic_DNA"/>
</dbReference>
<keyword evidence="1 2" id="KW-1015">Disulfide bond</keyword>
<name>A0A9J6FCC2_HAELO</name>
<evidence type="ECO:0000256" key="2">
    <source>
        <dbReference type="PROSITE-ProRule" id="PRU00059"/>
    </source>
</evidence>
<keyword evidence="6" id="KW-1185">Reference proteome</keyword>
<dbReference type="InterPro" id="IPR000859">
    <property type="entry name" value="CUB_dom"/>
</dbReference>
<evidence type="ECO:0000256" key="3">
    <source>
        <dbReference type="SAM" id="MobiDB-lite"/>
    </source>
</evidence>
<feature type="domain" description="CUB" evidence="4">
    <location>
        <begin position="259"/>
        <end position="311"/>
    </location>
</feature>
<evidence type="ECO:0000313" key="6">
    <source>
        <dbReference type="Proteomes" id="UP000821853"/>
    </source>
</evidence>
<dbReference type="Pfam" id="PF00431">
    <property type="entry name" value="CUB"/>
    <property type="match status" value="3"/>
</dbReference>
<comment type="caution">
    <text evidence="2">Lacks conserved residue(s) required for the propagation of feature annotation.</text>
</comment>
<dbReference type="PANTHER" id="PTHR24255:SF31">
    <property type="entry name" value="CUBILIN-LIKE PROTEIN"/>
    <property type="match status" value="1"/>
</dbReference>
<evidence type="ECO:0000313" key="5">
    <source>
        <dbReference type="EMBL" id="KAH9359953.1"/>
    </source>
</evidence>
<accession>A0A9J6FCC2</accession>
<dbReference type="Gene3D" id="2.60.120.290">
    <property type="entry name" value="Spermadhesin, CUB domain"/>
    <property type="match status" value="3"/>
</dbReference>
<dbReference type="GO" id="GO:0005615">
    <property type="term" value="C:extracellular space"/>
    <property type="evidence" value="ECO:0007669"/>
    <property type="project" value="TreeGrafter"/>
</dbReference>
<gene>
    <name evidence="5" type="ORF">HPB48_022514</name>
</gene>
<dbReference type="SMART" id="SM00042">
    <property type="entry name" value="CUB"/>
    <property type="match status" value="1"/>
</dbReference>
<dbReference type="PANTHER" id="PTHR24255">
    <property type="entry name" value="COMPLEMENT COMPONENT 1, S SUBCOMPONENT-RELATED"/>
    <property type="match status" value="1"/>
</dbReference>
<organism evidence="5 6">
    <name type="scientific">Haemaphysalis longicornis</name>
    <name type="common">Bush tick</name>
    <dbReference type="NCBI Taxonomy" id="44386"/>
    <lineage>
        <taxon>Eukaryota</taxon>
        <taxon>Metazoa</taxon>
        <taxon>Ecdysozoa</taxon>
        <taxon>Arthropoda</taxon>
        <taxon>Chelicerata</taxon>
        <taxon>Arachnida</taxon>
        <taxon>Acari</taxon>
        <taxon>Parasitiformes</taxon>
        <taxon>Ixodida</taxon>
        <taxon>Ixodoidea</taxon>
        <taxon>Ixodidae</taxon>
        <taxon>Haemaphysalinae</taxon>
        <taxon>Haemaphysalis</taxon>
    </lineage>
</organism>